<gene>
    <name evidence="2" type="ORF">EA462_07520</name>
</gene>
<sequence length="203" mass="22452">MTEDDPDVSDDRFDESNDDHWLSSLLAALESLERRSASDVDRRGRSTVEYDLSIRTLDDLLDSGSAFGGDPVASEGFDQRDPAVNDGSDERTNDHRRRRRRRSRSSRSYHLTTRRYDDELVISADVTSADPGEVTVGLDDDAIVIAVDTREIGRVNVPWPEHTTEAAVRNGVLTVRIEPESSAGSAASGTEVDPNEDTEDTDE</sequence>
<dbReference type="EMBL" id="REFY01000003">
    <property type="protein sequence ID" value="RQG89855.1"/>
    <property type="molecule type" value="Genomic_DNA"/>
</dbReference>
<reference evidence="2 3" key="1">
    <citation type="submission" date="2018-10" db="EMBL/GenBank/DDBJ databases">
        <title>Natrarchaeobius chitinivorans gen. nov., sp. nov., and Natrarchaeobius haloalkaliphilus sp. nov., alkaliphilic, chitin-utilizing haloarchaea from hypersaline alkaline lakes.</title>
        <authorList>
            <person name="Sorokin D.Y."/>
            <person name="Elcheninov A.G."/>
            <person name="Kostrikina N.A."/>
            <person name="Bale N.J."/>
            <person name="Sinninghe Damste J.S."/>
            <person name="Khijniak T.V."/>
            <person name="Kublanov I.V."/>
            <person name="Toshchakov S.V."/>
        </authorList>
    </citation>
    <scope>NUCLEOTIDE SEQUENCE [LARGE SCALE GENOMIC DNA]</scope>
    <source>
        <strain evidence="2 3">AArcht-Sl</strain>
    </source>
</reference>
<name>A0A3N6P3I6_9EURY</name>
<evidence type="ECO:0000313" key="3">
    <source>
        <dbReference type="Proteomes" id="UP000273828"/>
    </source>
</evidence>
<evidence type="ECO:0000256" key="1">
    <source>
        <dbReference type="SAM" id="MobiDB-lite"/>
    </source>
</evidence>
<feature type="compositionally biased region" description="Basic residues" evidence="1">
    <location>
        <begin position="94"/>
        <end position="107"/>
    </location>
</feature>
<dbReference type="InterPro" id="IPR008978">
    <property type="entry name" value="HSP20-like_chaperone"/>
</dbReference>
<feature type="compositionally biased region" description="Basic and acidic residues" evidence="1">
    <location>
        <begin position="77"/>
        <end position="93"/>
    </location>
</feature>
<dbReference type="Proteomes" id="UP000273828">
    <property type="component" value="Unassembled WGS sequence"/>
</dbReference>
<dbReference type="SUPFAM" id="SSF49764">
    <property type="entry name" value="HSP20-like chaperones"/>
    <property type="match status" value="1"/>
</dbReference>
<keyword evidence="3" id="KW-1185">Reference proteome</keyword>
<dbReference type="AlphaFoldDB" id="A0A3N6P3I6"/>
<dbReference type="InterPro" id="IPR055551">
    <property type="entry name" value="DUF7127"/>
</dbReference>
<feature type="region of interest" description="Disordered" evidence="1">
    <location>
        <begin position="68"/>
        <end position="109"/>
    </location>
</feature>
<accession>A0A3N6P3I6</accession>
<feature type="compositionally biased region" description="Acidic residues" evidence="1">
    <location>
        <begin position="193"/>
        <end position="203"/>
    </location>
</feature>
<comment type="caution">
    <text evidence="2">The sequence shown here is derived from an EMBL/GenBank/DDBJ whole genome shotgun (WGS) entry which is preliminary data.</text>
</comment>
<feature type="region of interest" description="Disordered" evidence="1">
    <location>
        <begin position="177"/>
        <end position="203"/>
    </location>
</feature>
<dbReference type="RefSeq" id="WP_124177940.1">
    <property type="nucleotide sequence ID" value="NZ_REFY01000003.1"/>
</dbReference>
<organism evidence="2 3">
    <name type="scientific">Natrarchaeobius halalkaliphilus</name>
    <dbReference type="NCBI Taxonomy" id="1679091"/>
    <lineage>
        <taxon>Archaea</taxon>
        <taxon>Methanobacteriati</taxon>
        <taxon>Methanobacteriota</taxon>
        <taxon>Stenosarchaea group</taxon>
        <taxon>Halobacteria</taxon>
        <taxon>Halobacteriales</taxon>
        <taxon>Natrialbaceae</taxon>
        <taxon>Natrarchaeobius</taxon>
    </lineage>
</organism>
<protein>
    <submittedName>
        <fullName evidence="2">Hsp20/alpha crystallin family protein</fullName>
    </submittedName>
</protein>
<dbReference type="OrthoDB" id="170746at2157"/>
<proteinExistence type="predicted"/>
<evidence type="ECO:0000313" key="2">
    <source>
        <dbReference type="EMBL" id="RQG89855.1"/>
    </source>
</evidence>
<dbReference type="Pfam" id="PF23444">
    <property type="entry name" value="DUF7127"/>
    <property type="match status" value="1"/>
</dbReference>